<dbReference type="PANTHER" id="PTHR30146:SF138">
    <property type="entry name" value="TRANSCRIPTIONAL REGULATORY PROTEIN"/>
    <property type="match status" value="1"/>
</dbReference>
<dbReference type="Gene3D" id="1.10.260.40">
    <property type="entry name" value="lambda repressor-like DNA-binding domains"/>
    <property type="match status" value="1"/>
</dbReference>
<dbReference type="PROSITE" id="PS50932">
    <property type="entry name" value="HTH_LACI_2"/>
    <property type="match status" value="1"/>
</dbReference>
<evidence type="ECO:0000313" key="7">
    <source>
        <dbReference type="Proteomes" id="UP001165283"/>
    </source>
</evidence>
<evidence type="ECO:0000256" key="3">
    <source>
        <dbReference type="ARBA" id="ARBA00023163"/>
    </source>
</evidence>
<feature type="domain" description="HTH lacI-type" evidence="5">
    <location>
        <begin position="1"/>
        <end position="56"/>
    </location>
</feature>
<dbReference type="GO" id="GO:0003677">
    <property type="term" value="F:DNA binding"/>
    <property type="evidence" value="ECO:0007669"/>
    <property type="project" value="UniProtKB-KW"/>
</dbReference>
<dbReference type="EMBL" id="JAGSOV010000011">
    <property type="protein sequence ID" value="MCO1654586.1"/>
    <property type="molecule type" value="Genomic_DNA"/>
</dbReference>
<evidence type="ECO:0000256" key="2">
    <source>
        <dbReference type="ARBA" id="ARBA00023125"/>
    </source>
</evidence>
<evidence type="ECO:0000313" key="6">
    <source>
        <dbReference type="EMBL" id="MCO1654586.1"/>
    </source>
</evidence>
<accession>A0ABT0ZV15</accession>
<dbReference type="PANTHER" id="PTHR30146">
    <property type="entry name" value="LACI-RELATED TRANSCRIPTIONAL REPRESSOR"/>
    <property type="match status" value="1"/>
</dbReference>
<dbReference type="InterPro" id="IPR000843">
    <property type="entry name" value="HTH_LacI"/>
</dbReference>
<dbReference type="Pfam" id="PF13377">
    <property type="entry name" value="Peripla_BP_3"/>
    <property type="match status" value="1"/>
</dbReference>
<dbReference type="InterPro" id="IPR046335">
    <property type="entry name" value="LacI/GalR-like_sensor"/>
</dbReference>
<dbReference type="Pfam" id="PF00356">
    <property type="entry name" value="LacI"/>
    <property type="match status" value="1"/>
</dbReference>
<protein>
    <submittedName>
        <fullName evidence="6">LacI family DNA-binding transcriptional regulator</fullName>
    </submittedName>
</protein>
<evidence type="ECO:0000259" key="5">
    <source>
        <dbReference type="PROSITE" id="PS50932"/>
    </source>
</evidence>
<comment type="caution">
    <text evidence="6">The sequence shown here is derived from an EMBL/GenBank/DDBJ whole genome shotgun (WGS) entry which is preliminary data.</text>
</comment>
<dbReference type="SUPFAM" id="SSF53822">
    <property type="entry name" value="Periplasmic binding protein-like I"/>
    <property type="match status" value="1"/>
</dbReference>
<proteinExistence type="predicted"/>
<organism evidence="6 7">
    <name type="scientific">Pseudonocardia humida</name>
    <dbReference type="NCBI Taxonomy" id="2800819"/>
    <lineage>
        <taxon>Bacteria</taxon>
        <taxon>Bacillati</taxon>
        <taxon>Actinomycetota</taxon>
        <taxon>Actinomycetes</taxon>
        <taxon>Pseudonocardiales</taxon>
        <taxon>Pseudonocardiaceae</taxon>
        <taxon>Pseudonocardia</taxon>
    </lineage>
</organism>
<name>A0ABT0ZV15_9PSEU</name>
<dbReference type="SMART" id="SM00354">
    <property type="entry name" value="HTH_LACI"/>
    <property type="match status" value="1"/>
</dbReference>
<keyword evidence="1" id="KW-0805">Transcription regulation</keyword>
<dbReference type="CDD" id="cd06279">
    <property type="entry name" value="PBP1_LacI-like"/>
    <property type="match status" value="1"/>
</dbReference>
<sequence length="346" mass="36025">MTMPDVAREAGVSAMTVSYTFGRPERVAEATRRRVLEAAERLGYPGPHPGARSLRRGRTATLGVVLGEHLTYAFDDPQATQFLAGISTVCVEHELGLTLIPVTGGPQDAARVREAAVDAVVLWTTVDHDPVLDAVLRRGLPAVVHGGPARSGLGLVAIDDRAAAMAVGTAAFTGARAPAVLSFPLDRARRPAVRQGVDPDSAPFSVTRHRLRGYAEAAAGLGLEWGRVPVVVLARTDRAEAEAAALRLLGEGSGVDAVAAMSDELALGVLRAADRLGIAVPSELAVTGWDDGPAAAAAGLTTIAQSLREQGELCARSVVEPGSAPTRASPPWRLVRRTSTRPGHPA</sequence>
<dbReference type="InterPro" id="IPR028082">
    <property type="entry name" value="Peripla_BP_I"/>
</dbReference>
<feature type="region of interest" description="Disordered" evidence="4">
    <location>
        <begin position="320"/>
        <end position="346"/>
    </location>
</feature>
<dbReference type="CDD" id="cd01392">
    <property type="entry name" value="HTH_LacI"/>
    <property type="match status" value="1"/>
</dbReference>
<gene>
    <name evidence="6" type="ORF">KDL28_05905</name>
</gene>
<keyword evidence="7" id="KW-1185">Reference proteome</keyword>
<reference evidence="6" key="1">
    <citation type="submission" date="2021-04" db="EMBL/GenBank/DDBJ databases">
        <title>Pseudonocardia sp. nov., isolated from sandy soil of mangrove forest.</title>
        <authorList>
            <person name="Zan Z."/>
            <person name="Huang R."/>
            <person name="Liu W."/>
        </authorList>
    </citation>
    <scope>NUCLEOTIDE SEQUENCE</scope>
    <source>
        <strain evidence="6">S2-4</strain>
    </source>
</reference>
<evidence type="ECO:0000256" key="1">
    <source>
        <dbReference type="ARBA" id="ARBA00023015"/>
    </source>
</evidence>
<evidence type="ECO:0000256" key="4">
    <source>
        <dbReference type="SAM" id="MobiDB-lite"/>
    </source>
</evidence>
<keyword evidence="2 6" id="KW-0238">DNA-binding</keyword>
<dbReference type="SUPFAM" id="SSF47413">
    <property type="entry name" value="lambda repressor-like DNA-binding domains"/>
    <property type="match status" value="1"/>
</dbReference>
<dbReference type="InterPro" id="IPR010982">
    <property type="entry name" value="Lambda_DNA-bd_dom_sf"/>
</dbReference>
<dbReference type="Proteomes" id="UP001165283">
    <property type="component" value="Unassembled WGS sequence"/>
</dbReference>
<keyword evidence="3" id="KW-0804">Transcription</keyword>
<dbReference type="Gene3D" id="3.40.50.2300">
    <property type="match status" value="2"/>
</dbReference>